<keyword evidence="6 11" id="KW-0566">Pantothenate biosynthesis</keyword>
<evidence type="ECO:0000256" key="4">
    <source>
        <dbReference type="ARBA" id="ARBA00013014"/>
    </source>
</evidence>
<proteinExistence type="inferred from homology"/>
<dbReference type="Pfam" id="PF02558">
    <property type="entry name" value="ApbA"/>
    <property type="match status" value="1"/>
</dbReference>
<evidence type="ECO:0000256" key="7">
    <source>
        <dbReference type="ARBA" id="ARBA00022857"/>
    </source>
</evidence>
<reference evidence="14 15" key="1">
    <citation type="submission" date="2016-10" db="EMBL/GenBank/DDBJ databases">
        <title>Paenibacillus species isolates.</title>
        <authorList>
            <person name="Beno S.M."/>
        </authorList>
    </citation>
    <scope>NUCLEOTIDE SEQUENCE [LARGE SCALE GENOMIC DNA]</scope>
    <source>
        <strain evidence="14 15">FSL H7-0744</strain>
    </source>
</reference>
<evidence type="ECO:0000313" key="15">
    <source>
        <dbReference type="Proteomes" id="UP000187412"/>
    </source>
</evidence>
<keyword evidence="7 11" id="KW-0521">NADP</keyword>
<dbReference type="InterPro" id="IPR013752">
    <property type="entry name" value="KPA_reductase"/>
</dbReference>
<comment type="caution">
    <text evidence="14">The sequence shown here is derived from an EMBL/GenBank/DDBJ whole genome shotgun (WGS) entry which is preliminary data.</text>
</comment>
<dbReference type="InterPro" id="IPR013332">
    <property type="entry name" value="KPR_N"/>
</dbReference>
<name>A0ABX3HSI7_PAEBO</name>
<dbReference type="Proteomes" id="UP000187412">
    <property type="component" value="Unassembled WGS sequence"/>
</dbReference>
<dbReference type="SUPFAM" id="SSF48179">
    <property type="entry name" value="6-phosphogluconate dehydrogenase C-terminal domain-like"/>
    <property type="match status" value="1"/>
</dbReference>
<dbReference type="Gene3D" id="3.40.50.720">
    <property type="entry name" value="NAD(P)-binding Rossmann-like Domain"/>
    <property type="match status" value="1"/>
</dbReference>
<dbReference type="InterPro" id="IPR003710">
    <property type="entry name" value="ApbA"/>
</dbReference>
<evidence type="ECO:0000259" key="13">
    <source>
        <dbReference type="Pfam" id="PF08546"/>
    </source>
</evidence>
<comment type="function">
    <text evidence="1 11">Catalyzes the NADPH-dependent reduction of ketopantoate into pantoic acid.</text>
</comment>
<dbReference type="InterPro" id="IPR036291">
    <property type="entry name" value="NAD(P)-bd_dom_sf"/>
</dbReference>
<comment type="catalytic activity">
    <reaction evidence="10 11">
        <text>(R)-pantoate + NADP(+) = 2-dehydropantoate + NADPH + H(+)</text>
        <dbReference type="Rhea" id="RHEA:16233"/>
        <dbReference type="ChEBI" id="CHEBI:11561"/>
        <dbReference type="ChEBI" id="CHEBI:15378"/>
        <dbReference type="ChEBI" id="CHEBI:15980"/>
        <dbReference type="ChEBI" id="CHEBI:57783"/>
        <dbReference type="ChEBI" id="CHEBI:58349"/>
        <dbReference type="EC" id="1.1.1.169"/>
    </reaction>
</comment>
<dbReference type="InterPro" id="IPR050838">
    <property type="entry name" value="Ketopantoate_reductase"/>
</dbReference>
<evidence type="ECO:0000256" key="2">
    <source>
        <dbReference type="ARBA" id="ARBA00004994"/>
    </source>
</evidence>
<feature type="domain" description="Ketopantoate reductase C-terminal" evidence="13">
    <location>
        <begin position="205"/>
        <end position="325"/>
    </location>
</feature>
<gene>
    <name evidence="14" type="ORF">BSK56_01470</name>
</gene>
<dbReference type="NCBIfam" id="TIGR00745">
    <property type="entry name" value="apbA_panE"/>
    <property type="match status" value="1"/>
</dbReference>
<dbReference type="EMBL" id="MPTB01000002">
    <property type="protein sequence ID" value="OMD52939.1"/>
    <property type="molecule type" value="Genomic_DNA"/>
</dbReference>
<evidence type="ECO:0000256" key="1">
    <source>
        <dbReference type="ARBA" id="ARBA00002919"/>
    </source>
</evidence>
<organism evidence="14 15">
    <name type="scientific">Paenibacillus borealis</name>
    <dbReference type="NCBI Taxonomy" id="160799"/>
    <lineage>
        <taxon>Bacteria</taxon>
        <taxon>Bacillati</taxon>
        <taxon>Bacillota</taxon>
        <taxon>Bacilli</taxon>
        <taxon>Bacillales</taxon>
        <taxon>Paenibacillaceae</taxon>
        <taxon>Paenibacillus</taxon>
    </lineage>
</organism>
<feature type="domain" description="Ketopantoate reductase N-terminal" evidence="12">
    <location>
        <begin position="16"/>
        <end position="173"/>
    </location>
</feature>
<dbReference type="EC" id="1.1.1.169" evidence="4 11"/>
<dbReference type="Gene3D" id="1.10.1040.10">
    <property type="entry name" value="N-(1-d-carboxylethyl)-l-norvaline Dehydrogenase, domain 2"/>
    <property type="match status" value="1"/>
</dbReference>
<evidence type="ECO:0000256" key="6">
    <source>
        <dbReference type="ARBA" id="ARBA00022655"/>
    </source>
</evidence>
<dbReference type="Pfam" id="PF08546">
    <property type="entry name" value="ApbA_C"/>
    <property type="match status" value="1"/>
</dbReference>
<keyword evidence="15" id="KW-1185">Reference proteome</keyword>
<dbReference type="InterPro" id="IPR008927">
    <property type="entry name" value="6-PGluconate_DH-like_C_sf"/>
</dbReference>
<protein>
    <recommendedName>
        <fullName evidence="5 11">2-dehydropantoate 2-reductase</fullName>
        <ecNumber evidence="4 11">1.1.1.169</ecNumber>
    </recommendedName>
    <alternativeName>
        <fullName evidence="9 11">Ketopantoate reductase</fullName>
    </alternativeName>
</protein>
<evidence type="ECO:0000256" key="3">
    <source>
        <dbReference type="ARBA" id="ARBA00007870"/>
    </source>
</evidence>
<evidence type="ECO:0000259" key="12">
    <source>
        <dbReference type="Pfam" id="PF02558"/>
    </source>
</evidence>
<dbReference type="PANTHER" id="PTHR43765:SF2">
    <property type="entry name" value="2-DEHYDROPANTOATE 2-REDUCTASE"/>
    <property type="match status" value="1"/>
</dbReference>
<evidence type="ECO:0000256" key="11">
    <source>
        <dbReference type="RuleBase" id="RU362068"/>
    </source>
</evidence>
<comment type="pathway">
    <text evidence="2 11">Cofactor biosynthesis; (R)-pantothenate biosynthesis; (R)-pantoate from 3-methyl-2-oxobutanoate: step 2/2.</text>
</comment>
<accession>A0ABX3HSI7</accession>
<sequence>MREIIGRVRRRGVKIDIIGAGSLGLLLAGKLIGAGAEVRLWCRSEEQSRALEESGITISYEDGQPPVFLPPDKFKSASVNTFAEVYLHDPGDWMAIMVKQNALHNEFPQILLPLKQSKIQAVCFQNGYGHLELLQELLPQAAVWAAVTTEAAKRKTLTEVVHAGRGEICIGKVGDSNTTHGPSSLISFIETLTAAGFSASMSKEVDTMIYRKLLINAVINPLTAIWRVPNGELLAVEQRIHLMKELYEEAIAVYEACGIALESNAWEGIMEVCRATAGNISSMLADVLSSRATEIRWINGSIVDMAERSGIDAPQHRWICRMVEGMLVRER</sequence>
<keyword evidence="8 11" id="KW-0560">Oxidoreductase</keyword>
<evidence type="ECO:0000256" key="5">
    <source>
        <dbReference type="ARBA" id="ARBA00019465"/>
    </source>
</evidence>
<evidence type="ECO:0000256" key="10">
    <source>
        <dbReference type="ARBA" id="ARBA00048793"/>
    </source>
</evidence>
<comment type="similarity">
    <text evidence="3 11">Belongs to the ketopantoate reductase family.</text>
</comment>
<dbReference type="InterPro" id="IPR013328">
    <property type="entry name" value="6PGD_dom2"/>
</dbReference>
<evidence type="ECO:0000256" key="8">
    <source>
        <dbReference type="ARBA" id="ARBA00023002"/>
    </source>
</evidence>
<evidence type="ECO:0000313" key="14">
    <source>
        <dbReference type="EMBL" id="OMD52939.1"/>
    </source>
</evidence>
<evidence type="ECO:0000256" key="9">
    <source>
        <dbReference type="ARBA" id="ARBA00032024"/>
    </source>
</evidence>
<dbReference type="PANTHER" id="PTHR43765">
    <property type="entry name" value="2-DEHYDROPANTOATE 2-REDUCTASE-RELATED"/>
    <property type="match status" value="1"/>
</dbReference>
<dbReference type="SUPFAM" id="SSF51735">
    <property type="entry name" value="NAD(P)-binding Rossmann-fold domains"/>
    <property type="match status" value="1"/>
</dbReference>